<gene>
    <name evidence="5" type="ORF">GCM10009098_14170</name>
</gene>
<dbReference type="InterPro" id="IPR002577">
    <property type="entry name" value="HTH_HxlR"/>
</dbReference>
<evidence type="ECO:0000313" key="6">
    <source>
        <dbReference type="Proteomes" id="UP001501169"/>
    </source>
</evidence>
<proteinExistence type="predicted"/>
<keyword evidence="6" id="KW-1185">Reference proteome</keyword>
<dbReference type="InterPro" id="IPR036390">
    <property type="entry name" value="WH_DNA-bd_sf"/>
</dbReference>
<evidence type="ECO:0000313" key="5">
    <source>
        <dbReference type="EMBL" id="GAA0547745.1"/>
    </source>
</evidence>
<evidence type="ECO:0000259" key="4">
    <source>
        <dbReference type="PROSITE" id="PS51118"/>
    </source>
</evidence>
<sequence>MNYDEPFGCSVTVTLKVIGGRWKPIILFNLLENEKCRFNALKRMINGITQRMLTMQLKELVDDGVISREVLEVVPPHVEYSLTEYGKTLTPLLLQMRDWGAYHAQRSEAAAAD</sequence>
<keyword evidence="1" id="KW-0805">Transcription regulation</keyword>
<dbReference type="Gene3D" id="1.10.10.10">
    <property type="entry name" value="Winged helix-like DNA-binding domain superfamily/Winged helix DNA-binding domain"/>
    <property type="match status" value="1"/>
</dbReference>
<evidence type="ECO:0000256" key="1">
    <source>
        <dbReference type="ARBA" id="ARBA00023015"/>
    </source>
</evidence>
<accession>A0ABP3NQS7</accession>
<evidence type="ECO:0000256" key="3">
    <source>
        <dbReference type="ARBA" id="ARBA00023163"/>
    </source>
</evidence>
<dbReference type="PROSITE" id="PS51118">
    <property type="entry name" value="HTH_HXLR"/>
    <property type="match status" value="1"/>
</dbReference>
<dbReference type="InterPro" id="IPR036388">
    <property type="entry name" value="WH-like_DNA-bd_sf"/>
</dbReference>
<evidence type="ECO:0000256" key="2">
    <source>
        <dbReference type="ARBA" id="ARBA00023125"/>
    </source>
</evidence>
<dbReference type="Pfam" id="PF01638">
    <property type="entry name" value="HxlR"/>
    <property type="match status" value="1"/>
</dbReference>
<comment type="caution">
    <text evidence="5">The sequence shown here is derived from an EMBL/GenBank/DDBJ whole genome shotgun (WGS) entry which is preliminary data.</text>
</comment>
<reference evidence="6" key="1">
    <citation type="journal article" date="2019" name="Int. J. Syst. Evol. Microbiol.">
        <title>The Global Catalogue of Microorganisms (GCM) 10K type strain sequencing project: providing services to taxonomists for standard genome sequencing and annotation.</title>
        <authorList>
            <consortium name="The Broad Institute Genomics Platform"/>
            <consortium name="The Broad Institute Genome Sequencing Center for Infectious Disease"/>
            <person name="Wu L."/>
            <person name="Ma J."/>
        </authorList>
    </citation>
    <scope>NUCLEOTIDE SEQUENCE [LARGE SCALE GENOMIC DNA]</scope>
    <source>
        <strain evidence="6">JCM 14331</strain>
    </source>
</reference>
<dbReference type="PANTHER" id="PTHR33204">
    <property type="entry name" value="TRANSCRIPTIONAL REGULATOR, MARR FAMILY"/>
    <property type="match status" value="1"/>
</dbReference>
<dbReference type="RefSeq" id="WP_226766391.1">
    <property type="nucleotide sequence ID" value="NZ_BAAAEO010000002.1"/>
</dbReference>
<dbReference type="PANTHER" id="PTHR33204:SF29">
    <property type="entry name" value="TRANSCRIPTIONAL REGULATOR"/>
    <property type="match status" value="1"/>
</dbReference>
<name>A0ABP3NQS7_9GAMM</name>
<feature type="domain" description="HTH hxlR-type" evidence="4">
    <location>
        <begin position="9"/>
        <end position="108"/>
    </location>
</feature>
<protein>
    <submittedName>
        <fullName evidence="5">Helix-turn-helix domain-containing protein</fullName>
    </submittedName>
</protein>
<organism evidence="5 6">
    <name type="scientific">Rheinheimera aquimaris</name>
    <dbReference type="NCBI Taxonomy" id="412437"/>
    <lineage>
        <taxon>Bacteria</taxon>
        <taxon>Pseudomonadati</taxon>
        <taxon>Pseudomonadota</taxon>
        <taxon>Gammaproteobacteria</taxon>
        <taxon>Chromatiales</taxon>
        <taxon>Chromatiaceae</taxon>
        <taxon>Rheinheimera</taxon>
    </lineage>
</organism>
<dbReference type="EMBL" id="BAAAEO010000002">
    <property type="protein sequence ID" value="GAA0547745.1"/>
    <property type="molecule type" value="Genomic_DNA"/>
</dbReference>
<keyword evidence="3" id="KW-0804">Transcription</keyword>
<dbReference type="SUPFAM" id="SSF46785">
    <property type="entry name" value="Winged helix' DNA-binding domain"/>
    <property type="match status" value="1"/>
</dbReference>
<dbReference type="Proteomes" id="UP001501169">
    <property type="component" value="Unassembled WGS sequence"/>
</dbReference>
<keyword evidence="2" id="KW-0238">DNA-binding</keyword>